<accession>A0A4V3AUS5</accession>
<dbReference type="SFLD" id="SFLDG01205">
    <property type="entry name" value="AMPS.1"/>
    <property type="match status" value="1"/>
</dbReference>
<organism evidence="3 4">
    <name type="scientific">Sapientia aquatica</name>
    <dbReference type="NCBI Taxonomy" id="1549640"/>
    <lineage>
        <taxon>Bacteria</taxon>
        <taxon>Pseudomonadati</taxon>
        <taxon>Pseudomonadota</taxon>
        <taxon>Betaproteobacteria</taxon>
        <taxon>Burkholderiales</taxon>
        <taxon>Oxalobacteraceae</taxon>
        <taxon>Sapientia</taxon>
    </lineage>
</organism>
<dbReference type="PANTHER" id="PTHR11571">
    <property type="entry name" value="GLUTATHIONE S-TRANSFERASE"/>
    <property type="match status" value="1"/>
</dbReference>
<sequence>MTKPKLIYFDFPGSRGEECRIALHLAGIDFDDVRVAGADWPALKPQIPSGALPVFELPGKAPIADSNAILTYVGRQAGMLPKEDYEAALHLALMNYVEDLRHHVSAILRITDEAKKITERRALGSDYLPKWGSNVEKMLGDQPFFGGATISVVDIKLYMIVRWFKSGVLDHVVTTVFDDCPKLNRVYQSVADHAGVKAWLARTAK</sequence>
<dbReference type="RefSeq" id="WP_133328197.1">
    <property type="nucleotide sequence ID" value="NZ_SMYL01000004.1"/>
</dbReference>
<dbReference type="OrthoDB" id="9797500at2"/>
<dbReference type="Gene3D" id="3.40.30.10">
    <property type="entry name" value="Glutaredoxin"/>
    <property type="match status" value="1"/>
</dbReference>
<dbReference type="PROSITE" id="PS50404">
    <property type="entry name" value="GST_NTER"/>
    <property type="match status" value="1"/>
</dbReference>
<dbReference type="Proteomes" id="UP000294829">
    <property type="component" value="Unassembled WGS sequence"/>
</dbReference>
<evidence type="ECO:0000259" key="1">
    <source>
        <dbReference type="PROSITE" id="PS50404"/>
    </source>
</evidence>
<dbReference type="InterPro" id="IPR050213">
    <property type="entry name" value="GST_superfamily"/>
</dbReference>
<evidence type="ECO:0000259" key="2">
    <source>
        <dbReference type="PROSITE" id="PS50405"/>
    </source>
</evidence>
<feature type="domain" description="GST C-terminal" evidence="2">
    <location>
        <begin position="83"/>
        <end position="205"/>
    </location>
</feature>
<dbReference type="EMBL" id="SMYL01000004">
    <property type="protein sequence ID" value="TDK66020.1"/>
    <property type="molecule type" value="Genomic_DNA"/>
</dbReference>
<dbReference type="PANTHER" id="PTHR11571:SF252">
    <property type="entry name" value="GLUTATHIONE S-TRANSFERASE"/>
    <property type="match status" value="1"/>
</dbReference>
<dbReference type="InterPro" id="IPR004045">
    <property type="entry name" value="Glutathione_S-Trfase_N"/>
</dbReference>
<gene>
    <name evidence="3" type="ORF">E2I14_10535</name>
</gene>
<evidence type="ECO:0008006" key="5">
    <source>
        <dbReference type="Google" id="ProtNLM"/>
    </source>
</evidence>
<dbReference type="GO" id="GO:0006749">
    <property type="term" value="P:glutathione metabolic process"/>
    <property type="evidence" value="ECO:0007669"/>
    <property type="project" value="TreeGrafter"/>
</dbReference>
<protein>
    <recommendedName>
        <fullName evidence="5">Glutathione S-transferase</fullName>
    </recommendedName>
</protein>
<dbReference type="SUPFAM" id="SSF47616">
    <property type="entry name" value="GST C-terminal domain-like"/>
    <property type="match status" value="1"/>
</dbReference>
<keyword evidence="4" id="KW-1185">Reference proteome</keyword>
<name>A0A4V3AUS5_9BURK</name>
<dbReference type="GO" id="GO:0004364">
    <property type="term" value="F:glutathione transferase activity"/>
    <property type="evidence" value="ECO:0007669"/>
    <property type="project" value="TreeGrafter"/>
</dbReference>
<dbReference type="Pfam" id="PF02798">
    <property type="entry name" value="GST_N"/>
    <property type="match status" value="1"/>
</dbReference>
<dbReference type="SUPFAM" id="SSF52833">
    <property type="entry name" value="Thioredoxin-like"/>
    <property type="match status" value="1"/>
</dbReference>
<dbReference type="InterPro" id="IPR004046">
    <property type="entry name" value="GST_C"/>
</dbReference>
<dbReference type="Pfam" id="PF14497">
    <property type="entry name" value="GST_C_3"/>
    <property type="match status" value="1"/>
</dbReference>
<dbReference type="InterPro" id="IPR036249">
    <property type="entry name" value="Thioredoxin-like_sf"/>
</dbReference>
<dbReference type="InterPro" id="IPR010987">
    <property type="entry name" value="Glutathione-S-Trfase_C-like"/>
</dbReference>
<feature type="domain" description="GST N-terminal" evidence="1">
    <location>
        <begin position="3"/>
        <end position="81"/>
    </location>
</feature>
<reference evidence="3 4" key="1">
    <citation type="submission" date="2019-03" db="EMBL/GenBank/DDBJ databases">
        <title>Sapientia aquatica gen. nov., sp. nov., isolated from a crater lake.</title>
        <authorList>
            <person name="Felfoldi T."/>
            <person name="Szabo A."/>
            <person name="Toth E."/>
            <person name="Schumann P."/>
            <person name="Keki Z."/>
            <person name="Marialigeti K."/>
            <person name="Mathe I."/>
        </authorList>
    </citation>
    <scope>NUCLEOTIDE SEQUENCE [LARGE SCALE GENOMIC DNA]</scope>
    <source>
        <strain evidence="3 4">SA-152</strain>
    </source>
</reference>
<evidence type="ECO:0000313" key="4">
    <source>
        <dbReference type="Proteomes" id="UP000294829"/>
    </source>
</evidence>
<evidence type="ECO:0000313" key="3">
    <source>
        <dbReference type="EMBL" id="TDK66020.1"/>
    </source>
</evidence>
<dbReference type="Gene3D" id="1.20.1050.10">
    <property type="match status" value="1"/>
</dbReference>
<proteinExistence type="predicted"/>
<dbReference type="PROSITE" id="PS50405">
    <property type="entry name" value="GST_CTER"/>
    <property type="match status" value="1"/>
</dbReference>
<dbReference type="CDD" id="cd03039">
    <property type="entry name" value="GST_N_Sigma_like"/>
    <property type="match status" value="1"/>
</dbReference>
<dbReference type="SFLD" id="SFLDG00363">
    <property type="entry name" value="AMPS_(cytGST):_Alpha-__Mu-__Pi"/>
    <property type="match status" value="1"/>
</dbReference>
<dbReference type="InterPro" id="IPR040079">
    <property type="entry name" value="Glutathione_S-Trfase"/>
</dbReference>
<dbReference type="SFLD" id="SFLDS00019">
    <property type="entry name" value="Glutathione_Transferase_(cytos"/>
    <property type="match status" value="1"/>
</dbReference>
<dbReference type="AlphaFoldDB" id="A0A4V3AUS5"/>
<comment type="caution">
    <text evidence="3">The sequence shown here is derived from an EMBL/GenBank/DDBJ whole genome shotgun (WGS) entry which is preliminary data.</text>
</comment>
<dbReference type="InterPro" id="IPR036282">
    <property type="entry name" value="Glutathione-S-Trfase_C_sf"/>
</dbReference>